<dbReference type="SUPFAM" id="SSF52172">
    <property type="entry name" value="CheY-like"/>
    <property type="match status" value="1"/>
</dbReference>
<evidence type="ECO:0000256" key="6">
    <source>
        <dbReference type="ARBA" id="ARBA00022777"/>
    </source>
</evidence>
<evidence type="ECO:0000256" key="3">
    <source>
        <dbReference type="ARBA" id="ARBA00022553"/>
    </source>
</evidence>
<dbReference type="InterPro" id="IPR004358">
    <property type="entry name" value="Sig_transdc_His_kin-like_C"/>
</dbReference>
<dbReference type="PROSITE" id="PS50109">
    <property type="entry name" value="HIS_KIN"/>
    <property type="match status" value="1"/>
</dbReference>
<dbReference type="SUPFAM" id="SSF47384">
    <property type="entry name" value="Homodimeric domain of signal transducing histidine kinase"/>
    <property type="match status" value="1"/>
</dbReference>
<dbReference type="OrthoDB" id="236031at2"/>
<dbReference type="EC" id="2.7.13.3" evidence="2"/>
<dbReference type="SUPFAM" id="SSF55874">
    <property type="entry name" value="ATPase domain of HSP90 chaperone/DNA topoisomerase II/histidine kinase"/>
    <property type="match status" value="1"/>
</dbReference>
<dbReference type="InterPro" id="IPR013767">
    <property type="entry name" value="PAS_fold"/>
</dbReference>
<reference evidence="14 15" key="1">
    <citation type="submission" date="2019-02" db="EMBL/GenBank/DDBJ databases">
        <title>Deep-cultivation of Planctomycetes and their phenomic and genomic characterization uncovers novel biology.</title>
        <authorList>
            <person name="Wiegand S."/>
            <person name="Jogler M."/>
            <person name="Boedeker C."/>
            <person name="Pinto D."/>
            <person name="Vollmers J."/>
            <person name="Rivas-Marin E."/>
            <person name="Kohn T."/>
            <person name="Peeters S.H."/>
            <person name="Heuer A."/>
            <person name="Rast P."/>
            <person name="Oberbeckmann S."/>
            <person name="Bunk B."/>
            <person name="Jeske O."/>
            <person name="Meyerdierks A."/>
            <person name="Storesund J.E."/>
            <person name="Kallscheuer N."/>
            <person name="Luecker S."/>
            <person name="Lage O.M."/>
            <person name="Pohl T."/>
            <person name="Merkel B.J."/>
            <person name="Hornburger P."/>
            <person name="Mueller R.-W."/>
            <person name="Bruemmer F."/>
            <person name="Labrenz M."/>
            <person name="Spormann A.M."/>
            <person name="Op den Camp H."/>
            <person name="Overmann J."/>
            <person name="Amann R."/>
            <person name="Jetten M.S.M."/>
            <person name="Mascher T."/>
            <person name="Medema M.H."/>
            <person name="Devos D.P."/>
            <person name="Kaster A.-K."/>
            <person name="Ovreas L."/>
            <person name="Rohde M."/>
            <person name="Galperin M.Y."/>
            <person name="Jogler C."/>
        </authorList>
    </citation>
    <scope>NUCLEOTIDE SEQUENCE [LARGE SCALE GENOMIC DNA]</scope>
    <source>
        <strain evidence="14 15">SV_7m_r</strain>
    </source>
</reference>
<evidence type="ECO:0000256" key="5">
    <source>
        <dbReference type="ARBA" id="ARBA00022741"/>
    </source>
</evidence>
<dbReference type="SMART" id="SM00091">
    <property type="entry name" value="PAS"/>
    <property type="match status" value="1"/>
</dbReference>
<dbReference type="CDD" id="cd00156">
    <property type="entry name" value="REC"/>
    <property type="match status" value="1"/>
</dbReference>
<dbReference type="SMART" id="SM00387">
    <property type="entry name" value="HATPase_c"/>
    <property type="match status" value="1"/>
</dbReference>
<dbReference type="PROSITE" id="PS50110">
    <property type="entry name" value="RESPONSE_REGULATORY"/>
    <property type="match status" value="1"/>
</dbReference>
<dbReference type="Pfam" id="PF00072">
    <property type="entry name" value="Response_reg"/>
    <property type="match status" value="1"/>
</dbReference>
<dbReference type="InterPro" id="IPR036097">
    <property type="entry name" value="HisK_dim/P_sf"/>
</dbReference>
<evidence type="ECO:0000256" key="4">
    <source>
        <dbReference type="ARBA" id="ARBA00022679"/>
    </source>
</evidence>
<evidence type="ECO:0000256" key="7">
    <source>
        <dbReference type="ARBA" id="ARBA00022840"/>
    </source>
</evidence>
<keyword evidence="4 14" id="KW-0808">Transferase</keyword>
<dbReference type="InterPro" id="IPR000014">
    <property type="entry name" value="PAS"/>
</dbReference>
<dbReference type="EMBL" id="CP036272">
    <property type="protein sequence ID" value="QDT61423.1"/>
    <property type="molecule type" value="Genomic_DNA"/>
</dbReference>
<keyword evidence="5" id="KW-0547">Nucleotide-binding</keyword>
<evidence type="ECO:0000259" key="10">
    <source>
        <dbReference type="PROSITE" id="PS50109"/>
    </source>
</evidence>
<dbReference type="SUPFAM" id="SSF55785">
    <property type="entry name" value="PYP-like sensor domain (PAS domain)"/>
    <property type="match status" value="1"/>
</dbReference>
<dbReference type="Proteomes" id="UP000315003">
    <property type="component" value="Chromosome"/>
</dbReference>
<keyword evidence="6" id="KW-0418">Kinase</keyword>
<evidence type="ECO:0000259" key="12">
    <source>
        <dbReference type="PROSITE" id="PS50112"/>
    </source>
</evidence>
<keyword evidence="7" id="KW-0067">ATP-binding</keyword>
<dbReference type="Gene3D" id="1.10.287.130">
    <property type="match status" value="1"/>
</dbReference>
<gene>
    <name evidence="14" type="primary">zraS_3</name>
    <name evidence="14" type="ORF">SV7mr_39580</name>
</gene>
<evidence type="ECO:0000256" key="9">
    <source>
        <dbReference type="PROSITE-ProRule" id="PRU00169"/>
    </source>
</evidence>
<keyword evidence="8" id="KW-0902">Two-component regulatory system</keyword>
<evidence type="ECO:0000259" key="13">
    <source>
        <dbReference type="PROSITE" id="PS50113"/>
    </source>
</evidence>
<dbReference type="Pfam" id="PF00989">
    <property type="entry name" value="PAS"/>
    <property type="match status" value="1"/>
</dbReference>
<keyword evidence="15" id="KW-1185">Reference proteome</keyword>
<evidence type="ECO:0000259" key="11">
    <source>
        <dbReference type="PROSITE" id="PS50110"/>
    </source>
</evidence>
<evidence type="ECO:0000256" key="2">
    <source>
        <dbReference type="ARBA" id="ARBA00012438"/>
    </source>
</evidence>
<dbReference type="Gene3D" id="3.30.450.20">
    <property type="entry name" value="PAS domain"/>
    <property type="match status" value="1"/>
</dbReference>
<feature type="domain" description="PAC" evidence="13">
    <location>
        <begin position="206"/>
        <end position="258"/>
    </location>
</feature>
<feature type="domain" description="Response regulatory" evidence="11">
    <location>
        <begin position="6"/>
        <end position="120"/>
    </location>
</feature>
<accession>A0A517SZD1</accession>
<dbReference type="InterPro" id="IPR036890">
    <property type="entry name" value="HATPase_C_sf"/>
</dbReference>
<feature type="modified residue" description="4-aspartylphosphate" evidence="9">
    <location>
        <position position="55"/>
    </location>
</feature>
<dbReference type="PANTHER" id="PTHR43065:SF10">
    <property type="entry name" value="PEROXIDE STRESS-ACTIVATED HISTIDINE KINASE MAK3"/>
    <property type="match status" value="1"/>
</dbReference>
<dbReference type="InterPro" id="IPR001789">
    <property type="entry name" value="Sig_transdc_resp-reg_receiver"/>
</dbReference>
<sequence length="495" mass="54744">MNSELTILLVEDDPDAQANLVDILALDGHHTQVAGSFAEVRVVADHHEFDLVILDRRLPDGNVEDALPELAGLFPHAEFIVVTGFADIESTIAAFRLGVTDYMLKPVHPEIVRQRVARIAQQKQAEQQSRKEQRFIHQILETSEAFIVVLDLQGRVLRFNSHFTTVTGWTIEELVGKDYIDHCVPEPERPRLHEVFCKTATGKQSTGVRNGVQTTDGRIRHIRWSNSTLTDEDGQITSVLAIGVDVTEVVEAQDRSARDHRLAAIGQTVAGMAHESRNALHRINTSVDLLRLDIPIESDSREEVDSIARASTELQSTLEEVRRYAAPIHLHRESVLLHEVWRRVWGYLASARGDRDAELIEARCGCGCPVDVDVLRMEQVFRNLFENALAACQDPVRICVHCKCGGDDEILVAIEDNGPGLDNAQREKIFDPFFTTKATGTGLGMSIVQRIVDAHGGDIQVVDADDGGAKFKIRLSKSESALSTPCPATTVDADG</sequence>
<dbReference type="Gene3D" id="3.30.565.10">
    <property type="entry name" value="Histidine kinase-like ATPase, C-terminal domain"/>
    <property type="match status" value="1"/>
</dbReference>
<evidence type="ECO:0000313" key="15">
    <source>
        <dbReference type="Proteomes" id="UP000315003"/>
    </source>
</evidence>
<feature type="domain" description="PAS" evidence="12">
    <location>
        <begin position="132"/>
        <end position="203"/>
    </location>
</feature>
<dbReference type="GO" id="GO:0006355">
    <property type="term" value="P:regulation of DNA-templated transcription"/>
    <property type="evidence" value="ECO:0007669"/>
    <property type="project" value="InterPro"/>
</dbReference>
<protein>
    <recommendedName>
        <fullName evidence="2">histidine kinase</fullName>
        <ecNumber evidence="2">2.7.13.3</ecNumber>
    </recommendedName>
</protein>
<dbReference type="PANTHER" id="PTHR43065">
    <property type="entry name" value="SENSOR HISTIDINE KINASE"/>
    <property type="match status" value="1"/>
</dbReference>
<dbReference type="SMART" id="SM00448">
    <property type="entry name" value="REC"/>
    <property type="match status" value="1"/>
</dbReference>
<keyword evidence="3 9" id="KW-0597">Phosphoprotein</keyword>
<dbReference type="InterPro" id="IPR011006">
    <property type="entry name" value="CheY-like_superfamily"/>
</dbReference>
<dbReference type="CDD" id="cd00075">
    <property type="entry name" value="HATPase"/>
    <property type="match status" value="1"/>
</dbReference>
<dbReference type="Gene3D" id="3.40.50.2300">
    <property type="match status" value="1"/>
</dbReference>
<dbReference type="GO" id="GO:0000155">
    <property type="term" value="F:phosphorelay sensor kinase activity"/>
    <property type="evidence" value="ECO:0007669"/>
    <property type="project" value="InterPro"/>
</dbReference>
<evidence type="ECO:0000256" key="8">
    <source>
        <dbReference type="ARBA" id="ARBA00023012"/>
    </source>
</evidence>
<evidence type="ECO:0000256" key="1">
    <source>
        <dbReference type="ARBA" id="ARBA00000085"/>
    </source>
</evidence>
<dbReference type="InterPro" id="IPR000700">
    <property type="entry name" value="PAS-assoc_C"/>
</dbReference>
<dbReference type="GO" id="GO:0005524">
    <property type="term" value="F:ATP binding"/>
    <property type="evidence" value="ECO:0007669"/>
    <property type="project" value="UniProtKB-KW"/>
</dbReference>
<dbReference type="InterPro" id="IPR003661">
    <property type="entry name" value="HisK_dim/P_dom"/>
</dbReference>
<dbReference type="InterPro" id="IPR035965">
    <property type="entry name" value="PAS-like_dom_sf"/>
</dbReference>
<organism evidence="14 15">
    <name type="scientific">Stieleria bergensis</name>
    <dbReference type="NCBI Taxonomy" id="2528025"/>
    <lineage>
        <taxon>Bacteria</taxon>
        <taxon>Pseudomonadati</taxon>
        <taxon>Planctomycetota</taxon>
        <taxon>Planctomycetia</taxon>
        <taxon>Pirellulales</taxon>
        <taxon>Pirellulaceae</taxon>
        <taxon>Stieleria</taxon>
    </lineage>
</organism>
<dbReference type="SMART" id="SM00388">
    <property type="entry name" value="HisKA"/>
    <property type="match status" value="1"/>
</dbReference>
<name>A0A517SZD1_9BACT</name>
<comment type="catalytic activity">
    <reaction evidence="1">
        <text>ATP + protein L-histidine = ADP + protein N-phospho-L-histidine.</text>
        <dbReference type="EC" id="2.7.13.3"/>
    </reaction>
</comment>
<dbReference type="PROSITE" id="PS50113">
    <property type="entry name" value="PAC"/>
    <property type="match status" value="1"/>
</dbReference>
<dbReference type="NCBIfam" id="TIGR00229">
    <property type="entry name" value="sensory_box"/>
    <property type="match status" value="1"/>
</dbReference>
<dbReference type="CDD" id="cd00130">
    <property type="entry name" value="PAS"/>
    <property type="match status" value="1"/>
</dbReference>
<proteinExistence type="predicted"/>
<feature type="domain" description="Histidine kinase" evidence="10">
    <location>
        <begin position="271"/>
        <end position="479"/>
    </location>
</feature>
<evidence type="ECO:0000313" key="14">
    <source>
        <dbReference type="EMBL" id="QDT61423.1"/>
    </source>
</evidence>
<dbReference type="InterPro" id="IPR005467">
    <property type="entry name" value="His_kinase_dom"/>
</dbReference>
<dbReference type="InterPro" id="IPR003594">
    <property type="entry name" value="HATPase_dom"/>
</dbReference>
<dbReference type="PROSITE" id="PS50112">
    <property type="entry name" value="PAS"/>
    <property type="match status" value="1"/>
</dbReference>
<dbReference type="RefSeq" id="WP_145275496.1">
    <property type="nucleotide sequence ID" value="NZ_CP036272.1"/>
</dbReference>
<dbReference type="PRINTS" id="PR00344">
    <property type="entry name" value="BCTRLSENSOR"/>
</dbReference>
<dbReference type="AlphaFoldDB" id="A0A517SZD1"/>
<dbReference type="Pfam" id="PF02518">
    <property type="entry name" value="HATPase_c"/>
    <property type="match status" value="1"/>
</dbReference>